<dbReference type="EMBL" id="QUMS01000001">
    <property type="protein sequence ID" value="REG10348.1"/>
    <property type="molecule type" value="Genomic_DNA"/>
</dbReference>
<proteinExistence type="inferred from homology"/>
<reference evidence="3 4" key="1">
    <citation type="submission" date="2018-08" db="EMBL/GenBank/DDBJ databases">
        <title>Genomic Encyclopedia of Type Strains, Phase IV (KMG-IV): sequencing the most valuable type-strain genomes for metagenomic binning, comparative biology and taxonomic classification.</title>
        <authorList>
            <person name="Goeker M."/>
        </authorList>
    </citation>
    <scope>NUCLEOTIDE SEQUENCE [LARGE SCALE GENOMIC DNA]</scope>
    <source>
        <strain evidence="3 4">DSM 23923</strain>
    </source>
</reference>
<evidence type="ECO:0000259" key="2">
    <source>
        <dbReference type="PROSITE" id="PS51464"/>
    </source>
</evidence>
<comment type="caution">
    <text evidence="3">The sequence shown here is derived from an EMBL/GenBank/DDBJ whole genome shotgun (WGS) entry which is preliminary data.</text>
</comment>
<dbReference type="InterPro" id="IPR035472">
    <property type="entry name" value="RpiR-like_SIS"/>
</dbReference>
<dbReference type="GO" id="GO:0097367">
    <property type="term" value="F:carbohydrate derivative binding"/>
    <property type="evidence" value="ECO:0007669"/>
    <property type="project" value="InterPro"/>
</dbReference>
<evidence type="ECO:0000256" key="1">
    <source>
        <dbReference type="HAMAP-Rule" id="MF_01240"/>
    </source>
</evidence>
<dbReference type="Pfam" id="PF13580">
    <property type="entry name" value="SIS_2"/>
    <property type="match status" value="1"/>
</dbReference>
<name>A0A347ZUT6_9CHLR</name>
<accession>A0A347ZUT6</accession>
<protein>
    <recommendedName>
        <fullName evidence="1">UPF0309 protein DFR64_0203</fullName>
    </recommendedName>
</protein>
<dbReference type="InterPro" id="IPR001347">
    <property type="entry name" value="SIS_dom"/>
</dbReference>
<evidence type="ECO:0000313" key="4">
    <source>
        <dbReference type="Proteomes" id="UP000256388"/>
    </source>
</evidence>
<dbReference type="CDD" id="cd05013">
    <property type="entry name" value="SIS_RpiR"/>
    <property type="match status" value="1"/>
</dbReference>
<dbReference type="SUPFAM" id="SSF53697">
    <property type="entry name" value="SIS domain"/>
    <property type="match status" value="1"/>
</dbReference>
<dbReference type="AlphaFoldDB" id="A0A347ZUT6"/>
<dbReference type="GO" id="GO:1901135">
    <property type="term" value="P:carbohydrate derivative metabolic process"/>
    <property type="evidence" value="ECO:0007669"/>
    <property type="project" value="InterPro"/>
</dbReference>
<dbReference type="NCBIfam" id="NF002805">
    <property type="entry name" value="PRK02947.1"/>
    <property type="match status" value="1"/>
</dbReference>
<dbReference type="Proteomes" id="UP000256388">
    <property type="component" value="Unassembled WGS sequence"/>
</dbReference>
<dbReference type="InterPro" id="IPR022951">
    <property type="entry name" value="UPF0309"/>
</dbReference>
<dbReference type="Gene3D" id="3.40.50.10490">
    <property type="entry name" value="Glucose-6-phosphate isomerase like protein, domain 1"/>
    <property type="match status" value="1"/>
</dbReference>
<dbReference type="RefSeq" id="WP_116223536.1">
    <property type="nucleotide sequence ID" value="NZ_AP018437.1"/>
</dbReference>
<sequence>MSKLTHEYLEGLIALLKQIENEENDNIDAAATLMADAVQNGGRLFAFGCTHSSLPVQDIVYRAGGFMLMNPVYAPGIAHLDVHPNTLTSAIERMPGYAEVILDNQPIQAGDVLIIVSVSGRNAVPIEMAKLAHERGIKVIGVTSYKYSKEVTSRHSSGKKMYEFADVVLDNKVEKGDAMLSAEGLKARFTPGSGVTSTALLHCLTTATIEKLLERGITPPVLIAANVDGGAEHNQKMFEQYADRIFYL</sequence>
<dbReference type="OrthoDB" id="9805185at2"/>
<gene>
    <name evidence="3" type="ORF">DFR64_0203</name>
</gene>
<keyword evidence="4" id="KW-1185">Reference proteome</keyword>
<dbReference type="InterPro" id="IPR046348">
    <property type="entry name" value="SIS_dom_sf"/>
</dbReference>
<dbReference type="HAMAP" id="MF_01240">
    <property type="entry name" value="UPF0309"/>
    <property type="match status" value="1"/>
</dbReference>
<organism evidence="3 4">
    <name type="scientific">Pelolinea submarina</name>
    <dbReference type="NCBI Taxonomy" id="913107"/>
    <lineage>
        <taxon>Bacteria</taxon>
        <taxon>Bacillati</taxon>
        <taxon>Chloroflexota</taxon>
        <taxon>Anaerolineae</taxon>
        <taxon>Anaerolineales</taxon>
        <taxon>Anaerolineaceae</taxon>
        <taxon>Pelolinea</taxon>
    </lineage>
</organism>
<comment type="similarity">
    <text evidence="1">Belongs to the UPF0309 family.</text>
</comment>
<evidence type="ECO:0000313" key="3">
    <source>
        <dbReference type="EMBL" id="REG10348.1"/>
    </source>
</evidence>
<dbReference type="PANTHER" id="PTHR30390">
    <property type="entry name" value="SEDOHEPTULOSE 7-PHOSPHATE ISOMERASE / DNAA INITIATOR-ASSOCIATING FACTOR FOR REPLICATION INITIATION"/>
    <property type="match status" value="1"/>
</dbReference>
<feature type="domain" description="SIS" evidence="2">
    <location>
        <begin position="34"/>
        <end position="214"/>
    </location>
</feature>
<dbReference type="PROSITE" id="PS51464">
    <property type="entry name" value="SIS"/>
    <property type="match status" value="1"/>
</dbReference>
<dbReference type="PANTHER" id="PTHR30390:SF7">
    <property type="entry name" value="PHOSPHOHEPTOSE ISOMERASE"/>
    <property type="match status" value="1"/>
</dbReference>
<dbReference type="InterPro" id="IPR050099">
    <property type="entry name" value="SIS_GmhA/DiaA_subfam"/>
</dbReference>